<dbReference type="PANTHER" id="PTHR11365">
    <property type="entry name" value="5-OXOPROLINASE RELATED"/>
    <property type="match status" value="1"/>
</dbReference>
<dbReference type="InterPro" id="IPR027479">
    <property type="entry name" value="S-Me-THD_N_sf"/>
</dbReference>
<reference evidence="5 6" key="1">
    <citation type="submission" date="2015-03" db="EMBL/GenBank/DDBJ databases">
        <title>Genomics and transcriptomics of the oil-accumulating basidiomycete yeast T. oleaginosus allow insights into substrate utilization and the diverse evolutionary trajectories of mating systems in fungi.</title>
        <authorList>
            <consortium name="DOE Joint Genome Institute"/>
            <person name="Kourist R."/>
            <person name="Kracht O."/>
            <person name="Bracharz F."/>
            <person name="Lipzen A."/>
            <person name="Nolan M."/>
            <person name="Ohm R."/>
            <person name="Grigoriev I."/>
            <person name="Sun S."/>
            <person name="Heitman J."/>
            <person name="Bruck T."/>
            <person name="Nowrousian M."/>
        </authorList>
    </citation>
    <scope>NUCLEOTIDE SEQUENCE [LARGE SCALE GENOMIC DNA]</scope>
    <source>
        <strain evidence="5 6">IBC0246</strain>
    </source>
</reference>
<feature type="domain" description="S-Me-THD N-terminal" evidence="3">
    <location>
        <begin position="600"/>
        <end position="761"/>
    </location>
</feature>
<dbReference type="Gene3D" id="3.30.420.40">
    <property type="match status" value="1"/>
</dbReference>
<feature type="domain" description="Hydantoinase A/oxoprolinase" evidence="1">
    <location>
        <begin position="207"/>
        <end position="505"/>
    </location>
</feature>
<evidence type="ECO:0000259" key="2">
    <source>
        <dbReference type="Pfam" id="PF05378"/>
    </source>
</evidence>
<dbReference type="EMBL" id="KQ087186">
    <property type="protein sequence ID" value="KLT44591.1"/>
    <property type="molecule type" value="Genomic_DNA"/>
</dbReference>
<dbReference type="InterPro" id="IPR024071">
    <property type="entry name" value="S-Me-THD_C_sf"/>
</dbReference>
<dbReference type="SUPFAM" id="SSF53067">
    <property type="entry name" value="Actin-like ATPase domain"/>
    <property type="match status" value="2"/>
</dbReference>
<name>A0A0J0XU22_9TREE</name>
<dbReference type="InterPro" id="IPR048350">
    <property type="entry name" value="S-Me-THD-like_C"/>
</dbReference>
<accession>A0A0J0XU22</accession>
<evidence type="ECO:0000259" key="4">
    <source>
        <dbReference type="Pfam" id="PF20906"/>
    </source>
</evidence>
<dbReference type="Proteomes" id="UP000053611">
    <property type="component" value="Unassembled WGS sequence"/>
</dbReference>
<evidence type="ECO:0000313" key="5">
    <source>
        <dbReference type="EMBL" id="KLT44591.1"/>
    </source>
</evidence>
<sequence>MTVSQSPLRIGVDVGGTNTDAVVLDLTPGCAAPVLAAHKAPTTPDVAEGIQAAIAATLAVAGVDKRRIQAVAIGTTSFVNSLIERDATKLERVAVVRLCGPFSRRCPPFASFPYELRAVLEGPVFFANGGLEVDGREIDPIDPAEIRAICAAMRERDVRAVVVSGCYSPIDDEFRQEERVGAIIRAELPGARVTLSKDVAHIGLLQRENATILNAALLRYAESTVAGFRASTAALDLACPIFLTSNDGTLMTCDQAARLPIRTFSSGPTNSMRGAHFLASLTGAKRETALVIDVGGTTTEIGVLLPTGFPRQAGAFHELVGVPLNFSMPHVHSMGLGGGSRVRVGEKTTVGPDSVGYRITEEALCFGGRTLVATDIAVAAGKGGRIGDASLVAGVDEATVKSAQARIKAMIELAIDSMKTSAADVPVYLVGGGAILVPDDLAGVSHVHRFPYYDAANAVGAACAQVSAVIDTFEDTSTKSIAVVQREVEARAVARAVANGADPQRTNVVESEAIPIAYTTGKCRFYVKAAGEWTGTAAAQDEAASAGAEFKWDASSPVTLAVPANGKRELPNLDVQVTAADILAYRPTIEGPHWVLSELDLEWIAAGCYILGTGGGGNPATTMLSIRELVRAGGKVRVMDLESLPEDAKVVWGGGIGSPEVVLERLDGGDPSEATRALLDLVGVSASAVAAIEIGGGNGMHPMATGCSAYLDLPVIDGDFMGRAYPTGWQTTVNVFDAGDRGEMSLPNAMCSGNGNNTFMTSAKHYLDIDRIMRAGCVEMGTHADVACRPLEKSFLRKALVRNTVSQAWRLGRAVALATKQANIGNVGRVLVDAVGGDKAAKVLFAGKITDVGRHTHKGHTYGEISIQAMATEEDDSRTPKQRFEGVMKIPFKNENLMCKHVVGDKETIVAGVPDLISVLDAQNGLALGTPEYKYGQRVLVLGITAAPQWTSTKRGLELGALPAFGYNVPYTPLGEYVQPTSVIQEYAVVA</sequence>
<dbReference type="InterPro" id="IPR008040">
    <property type="entry name" value="Hydant_A_N"/>
</dbReference>
<dbReference type="GeneID" id="28981814"/>
<protein>
    <submittedName>
        <fullName evidence="5">Putative hydantoinase</fullName>
    </submittedName>
</protein>
<dbReference type="GO" id="GO:0016787">
    <property type="term" value="F:hydrolase activity"/>
    <property type="evidence" value="ECO:0007669"/>
    <property type="project" value="InterPro"/>
</dbReference>
<dbReference type="Gene3D" id="3.40.1610.10">
    <property type="entry name" value="CV3147-like domain"/>
    <property type="match status" value="1"/>
</dbReference>
<feature type="domain" description="Hydantoinase/oxoprolinase N-terminal" evidence="2">
    <location>
        <begin position="9"/>
        <end position="187"/>
    </location>
</feature>
<dbReference type="InterPro" id="IPR043129">
    <property type="entry name" value="ATPase_NBD"/>
</dbReference>
<dbReference type="RefSeq" id="XP_018281082.1">
    <property type="nucleotide sequence ID" value="XM_018421211.1"/>
</dbReference>
<evidence type="ECO:0000259" key="3">
    <source>
        <dbReference type="Pfam" id="PF06032"/>
    </source>
</evidence>
<dbReference type="Pfam" id="PF20906">
    <property type="entry name" value="S-Me-THD_C"/>
    <property type="match status" value="1"/>
</dbReference>
<dbReference type="PANTHER" id="PTHR11365:SF10">
    <property type="entry name" value="HYDANTOINASE_OXOPROLINASE"/>
    <property type="match status" value="1"/>
</dbReference>
<evidence type="ECO:0000313" key="6">
    <source>
        <dbReference type="Proteomes" id="UP000053611"/>
    </source>
</evidence>
<evidence type="ECO:0000259" key="1">
    <source>
        <dbReference type="Pfam" id="PF01968"/>
    </source>
</evidence>
<dbReference type="InterPro" id="IPR045079">
    <property type="entry name" value="Oxoprolinase-like"/>
</dbReference>
<dbReference type="SUPFAM" id="SSF160991">
    <property type="entry name" value="CV3147-like"/>
    <property type="match status" value="1"/>
</dbReference>
<organism evidence="5 6">
    <name type="scientific">Cutaneotrichosporon oleaginosum</name>
    <dbReference type="NCBI Taxonomy" id="879819"/>
    <lineage>
        <taxon>Eukaryota</taxon>
        <taxon>Fungi</taxon>
        <taxon>Dikarya</taxon>
        <taxon>Basidiomycota</taxon>
        <taxon>Agaricomycotina</taxon>
        <taxon>Tremellomycetes</taxon>
        <taxon>Trichosporonales</taxon>
        <taxon>Trichosporonaceae</taxon>
        <taxon>Cutaneotrichosporon</taxon>
    </lineage>
</organism>
<dbReference type="InterPro" id="IPR002821">
    <property type="entry name" value="Hydantoinase_A"/>
</dbReference>
<dbReference type="Pfam" id="PF06032">
    <property type="entry name" value="S-Me-THD_N"/>
    <property type="match status" value="1"/>
</dbReference>
<dbReference type="Gene3D" id="2.40.390.10">
    <property type="entry name" value="CV3147-like"/>
    <property type="match status" value="1"/>
</dbReference>
<dbReference type="Pfam" id="PF01968">
    <property type="entry name" value="Hydantoinase_A"/>
    <property type="match status" value="1"/>
</dbReference>
<dbReference type="InterPro" id="IPR010318">
    <property type="entry name" value="S-Me-THD_N"/>
</dbReference>
<keyword evidence="6" id="KW-1185">Reference proteome</keyword>
<feature type="domain" description="S-Me-THD-like C-terminal" evidence="4">
    <location>
        <begin position="768"/>
        <end position="974"/>
    </location>
</feature>
<dbReference type="STRING" id="879819.A0A0J0XU22"/>
<gene>
    <name evidence="5" type="ORF">CC85DRAFT_270986</name>
</gene>
<dbReference type="Pfam" id="PF05378">
    <property type="entry name" value="Hydant_A_N"/>
    <property type="match status" value="1"/>
</dbReference>
<dbReference type="FunFam" id="3.40.1610.10:FF:000001">
    <property type="entry name" value="Hydantoinase, putative"/>
    <property type="match status" value="1"/>
</dbReference>
<dbReference type="AlphaFoldDB" id="A0A0J0XU22"/>
<dbReference type="OrthoDB" id="5404895at2759"/>
<proteinExistence type="predicted"/>